<reference evidence="2 3" key="1">
    <citation type="submission" date="2016-01" db="EMBL/GenBank/DDBJ databases">
        <title>Highly variable Streptococcus oralis are common among viridans streptococci isolated from primates.</title>
        <authorList>
            <person name="Denapaite D."/>
            <person name="Rieger M."/>
            <person name="Koendgen S."/>
            <person name="Brueckner R."/>
            <person name="Ochigava I."/>
            <person name="Kappeler P."/>
            <person name="Maetz-Rensing K."/>
            <person name="Leendertz F."/>
            <person name="Hakenbeck R."/>
        </authorList>
    </citation>
    <scope>NUCLEOTIDE SEQUENCE [LARGE SCALE GENOMIC DNA]</scope>
    <source>
        <strain evidence="2 3">DD03</strain>
    </source>
</reference>
<dbReference type="InterPro" id="IPR010982">
    <property type="entry name" value="Lambda_DNA-bd_dom_sf"/>
</dbReference>
<dbReference type="Pfam" id="PF01381">
    <property type="entry name" value="HTH_3"/>
    <property type="match status" value="1"/>
</dbReference>
<organism evidence="2 3">
    <name type="scientific">Streptococcus gallolyticus</name>
    <dbReference type="NCBI Taxonomy" id="315405"/>
    <lineage>
        <taxon>Bacteria</taxon>
        <taxon>Bacillati</taxon>
        <taxon>Bacillota</taxon>
        <taxon>Bacilli</taxon>
        <taxon>Lactobacillales</taxon>
        <taxon>Streptococcaceae</taxon>
        <taxon>Streptococcus</taxon>
    </lineage>
</organism>
<dbReference type="Gene3D" id="1.10.260.40">
    <property type="entry name" value="lambda repressor-like DNA-binding domains"/>
    <property type="match status" value="1"/>
</dbReference>
<dbReference type="SUPFAM" id="SSF47413">
    <property type="entry name" value="lambda repressor-like DNA-binding domains"/>
    <property type="match status" value="1"/>
</dbReference>
<evidence type="ECO:0000313" key="3">
    <source>
        <dbReference type="Proteomes" id="UP000071927"/>
    </source>
</evidence>
<comment type="caution">
    <text evidence="2">The sequence shown here is derived from an EMBL/GenBank/DDBJ whole genome shotgun (WGS) entry which is preliminary data.</text>
</comment>
<dbReference type="Proteomes" id="UP000071927">
    <property type="component" value="Unassembled WGS sequence"/>
</dbReference>
<dbReference type="InterPro" id="IPR001387">
    <property type="entry name" value="Cro/C1-type_HTH"/>
</dbReference>
<proteinExistence type="predicted"/>
<dbReference type="CDD" id="cd00093">
    <property type="entry name" value="HTH_XRE"/>
    <property type="match status" value="1"/>
</dbReference>
<dbReference type="AlphaFoldDB" id="A0A139R3Z3"/>
<dbReference type="PROSITE" id="PS50943">
    <property type="entry name" value="HTH_CROC1"/>
    <property type="match status" value="1"/>
</dbReference>
<sequence>MTNNKKKEVASLKKKATLTQLRELRNMTQEELAFKAGITSRTLISYENDVMKLRKASYERLKRIADALDVSVDDIFLDDISVFLKLPYISRLKHLTT</sequence>
<protein>
    <submittedName>
        <fullName evidence="2">Transcriptional regulator, Cro/CI family</fullName>
    </submittedName>
</protein>
<dbReference type="GO" id="GO:0003677">
    <property type="term" value="F:DNA binding"/>
    <property type="evidence" value="ECO:0007669"/>
    <property type="project" value="InterPro"/>
</dbReference>
<evidence type="ECO:0000313" key="2">
    <source>
        <dbReference type="EMBL" id="KXU09386.1"/>
    </source>
</evidence>
<feature type="domain" description="HTH cro/C1-type" evidence="1">
    <location>
        <begin position="18"/>
        <end position="75"/>
    </location>
</feature>
<gene>
    <name evidence="2" type="ORF">SGADD03_00791</name>
</gene>
<accession>A0A139R3Z3</accession>
<dbReference type="SMART" id="SM00530">
    <property type="entry name" value="HTH_XRE"/>
    <property type="match status" value="1"/>
</dbReference>
<name>A0A139R3Z3_9STRE</name>
<dbReference type="EMBL" id="LQXV01000149">
    <property type="protein sequence ID" value="KXU09386.1"/>
    <property type="molecule type" value="Genomic_DNA"/>
</dbReference>
<dbReference type="PATRIC" id="fig|315405.12.peg.944"/>
<evidence type="ECO:0000259" key="1">
    <source>
        <dbReference type="PROSITE" id="PS50943"/>
    </source>
</evidence>